<feature type="compositionally biased region" description="Polar residues" evidence="7">
    <location>
        <begin position="437"/>
        <end position="448"/>
    </location>
</feature>
<feature type="compositionally biased region" description="Basic and acidic residues" evidence="7">
    <location>
        <begin position="470"/>
        <end position="492"/>
    </location>
</feature>
<feature type="compositionally biased region" description="Basic and acidic residues" evidence="7">
    <location>
        <begin position="1903"/>
        <end position="1916"/>
    </location>
</feature>
<feature type="region of interest" description="Disordered" evidence="7">
    <location>
        <begin position="1219"/>
        <end position="1283"/>
    </location>
</feature>
<feature type="compositionally biased region" description="Low complexity" evidence="7">
    <location>
        <begin position="782"/>
        <end position="792"/>
    </location>
</feature>
<feature type="region of interest" description="Disordered" evidence="7">
    <location>
        <begin position="1635"/>
        <end position="1670"/>
    </location>
</feature>
<feature type="compositionally biased region" description="Basic and acidic residues" evidence="7">
    <location>
        <begin position="261"/>
        <end position="276"/>
    </location>
</feature>
<feature type="region of interest" description="Disordered" evidence="7">
    <location>
        <begin position="290"/>
        <end position="320"/>
    </location>
</feature>
<feature type="compositionally biased region" description="Basic and acidic residues" evidence="7">
    <location>
        <begin position="1868"/>
        <end position="1894"/>
    </location>
</feature>
<reference evidence="9 10" key="1">
    <citation type="journal article" date="2018" name="Genomics">
        <title>Molecular footprints of inshore aquatic adaptation in Indo-Pacific humpback dolphin (Sousa chinensis).</title>
        <authorList>
            <person name="Ming Y."/>
            <person name="Jian J."/>
            <person name="Yu F."/>
            <person name="Yu X."/>
            <person name="Wang J."/>
            <person name="Liu W."/>
        </authorList>
    </citation>
    <scope>NUCLEOTIDE SEQUENCE [LARGE SCALE GENOMIC DNA]</scope>
    <source>
        <strain evidence="9">MY-2018</strain>
        <tissue evidence="9">Skin</tissue>
    </source>
</reference>
<evidence type="ECO:0000259" key="8">
    <source>
        <dbReference type="PROSITE" id="PS51893"/>
    </source>
</evidence>
<feature type="compositionally biased region" description="Basic and acidic residues" evidence="7">
    <location>
        <begin position="795"/>
        <end position="814"/>
    </location>
</feature>
<feature type="region of interest" description="Disordered" evidence="7">
    <location>
        <begin position="1459"/>
        <end position="1494"/>
    </location>
</feature>
<feature type="compositionally biased region" description="Basic and acidic residues" evidence="7">
    <location>
        <begin position="1797"/>
        <end position="1810"/>
    </location>
</feature>
<dbReference type="GO" id="GO:0051018">
    <property type="term" value="F:protein kinase A binding"/>
    <property type="evidence" value="ECO:0007669"/>
    <property type="project" value="InterPro"/>
</dbReference>
<dbReference type="PROSITE" id="PS51893">
    <property type="entry name" value="AKAP_CAM_BD"/>
    <property type="match status" value="3"/>
</dbReference>
<evidence type="ECO:0000256" key="3">
    <source>
        <dbReference type="ARBA" id="ARBA00022860"/>
    </source>
</evidence>
<gene>
    <name evidence="9" type="ORF">DBR06_SOUSAS13310030</name>
</gene>
<feature type="compositionally biased region" description="Basic and acidic residues" evidence="7">
    <location>
        <begin position="852"/>
        <end position="864"/>
    </location>
</feature>
<feature type="compositionally biased region" description="Basic and acidic residues" evidence="7">
    <location>
        <begin position="1411"/>
        <end position="1421"/>
    </location>
</feature>
<feature type="compositionally biased region" description="Basic and acidic residues" evidence="7">
    <location>
        <begin position="1585"/>
        <end position="1601"/>
    </location>
</feature>
<dbReference type="GO" id="GO:0005737">
    <property type="term" value="C:cytoplasm"/>
    <property type="evidence" value="ECO:0007669"/>
    <property type="project" value="TreeGrafter"/>
</dbReference>
<feature type="compositionally biased region" description="Basic and acidic residues" evidence="7">
    <location>
        <begin position="1820"/>
        <end position="1837"/>
    </location>
</feature>
<dbReference type="GO" id="GO:0090036">
    <property type="term" value="P:regulation of protein kinase C signaling"/>
    <property type="evidence" value="ECO:0007669"/>
    <property type="project" value="InterPro"/>
</dbReference>
<proteinExistence type="predicted"/>
<protein>
    <recommendedName>
        <fullName evidence="8">A kinase-anchoring proteins AKAP-5 and AKAP-12 calmodulin (CaM)-binding domain-containing protein</fullName>
    </recommendedName>
</protein>
<evidence type="ECO:0000256" key="5">
    <source>
        <dbReference type="ARBA" id="ARBA00023288"/>
    </source>
</evidence>
<feature type="compositionally biased region" description="Basic and acidic residues" evidence="7">
    <location>
        <begin position="509"/>
        <end position="528"/>
    </location>
</feature>
<feature type="region of interest" description="Disordered" evidence="7">
    <location>
        <begin position="69"/>
        <end position="105"/>
    </location>
</feature>
<evidence type="ECO:0000313" key="10">
    <source>
        <dbReference type="Proteomes" id="UP000295264"/>
    </source>
</evidence>
<feature type="compositionally biased region" description="Polar residues" evidence="7">
    <location>
        <begin position="879"/>
        <end position="889"/>
    </location>
</feature>
<feature type="compositionally biased region" description="Basic and acidic residues" evidence="7">
    <location>
        <begin position="1225"/>
        <end position="1235"/>
    </location>
</feature>
<feature type="domain" description="A kinase-anchoring proteins AKAP-5 and AKAP-12 calmodulin (CaM)-binding" evidence="8">
    <location>
        <begin position="896"/>
        <end position="916"/>
    </location>
</feature>
<name>A0A484GZ92_SOUCH</name>
<keyword evidence="3 6" id="KW-0112">Calmodulin-binding</keyword>
<feature type="compositionally biased region" description="Basic and acidic residues" evidence="7">
    <location>
        <begin position="367"/>
        <end position="378"/>
    </location>
</feature>
<feature type="region of interest" description="Disordered" evidence="7">
    <location>
        <begin position="157"/>
        <end position="200"/>
    </location>
</feature>
<dbReference type="Pfam" id="PF03832">
    <property type="entry name" value="WSK"/>
    <property type="match status" value="3"/>
</dbReference>
<evidence type="ECO:0000256" key="4">
    <source>
        <dbReference type="ARBA" id="ARBA00023136"/>
    </source>
</evidence>
<dbReference type="GO" id="GO:0010739">
    <property type="term" value="P:positive regulation of protein kinase A signaling"/>
    <property type="evidence" value="ECO:0007669"/>
    <property type="project" value="InterPro"/>
</dbReference>
<feature type="compositionally biased region" description="Basic and acidic residues" evidence="7">
    <location>
        <begin position="1374"/>
        <end position="1390"/>
    </location>
</feature>
<comment type="caution">
    <text evidence="9">The sequence shown here is derived from an EMBL/GenBank/DDBJ whole genome shotgun (WGS) entry which is preliminary data.</text>
</comment>
<dbReference type="EMBL" id="QWLN02002204">
    <property type="protein sequence ID" value="TEA40879.1"/>
    <property type="molecule type" value="Genomic_DNA"/>
</dbReference>
<evidence type="ECO:0000313" key="9">
    <source>
        <dbReference type="EMBL" id="TEA40879.1"/>
    </source>
</evidence>
<feature type="compositionally biased region" description="Polar residues" evidence="7">
    <location>
        <begin position="1249"/>
        <end position="1262"/>
    </location>
</feature>
<dbReference type="GO" id="GO:0007165">
    <property type="term" value="P:signal transduction"/>
    <property type="evidence" value="ECO:0007669"/>
    <property type="project" value="TreeGrafter"/>
</dbReference>
<feature type="region of interest" description="Disordered" evidence="7">
    <location>
        <begin position="1584"/>
        <end position="1623"/>
    </location>
</feature>
<accession>A0A484GZ92</accession>
<dbReference type="GO" id="GO:0005516">
    <property type="term" value="F:calmodulin binding"/>
    <property type="evidence" value="ECO:0007669"/>
    <property type="project" value="UniProtKB-UniRule"/>
</dbReference>
<keyword evidence="5" id="KW-0449">Lipoprotein</keyword>
<feature type="compositionally biased region" description="Basic and acidic residues" evidence="7">
    <location>
        <begin position="765"/>
        <end position="779"/>
    </location>
</feature>
<feature type="compositionally biased region" description="Polar residues" evidence="7">
    <location>
        <begin position="1308"/>
        <end position="1319"/>
    </location>
</feature>
<dbReference type="InterPro" id="IPR028540">
    <property type="entry name" value="AKAP12"/>
</dbReference>
<feature type="region of interest" description="Disordered" evidence="7">
    <location>
        <begin position="1054"/>
        <end position="1076"/>
    </location>
</feature>
<feature type="compositionally biased region" description="Low complexity" evidence="7">
    <location>
        <begin position="35"/>
        <end position="50"/>
    </location>
</feature>
<keyword evidence="2" id="KW-0597">Phosphoprotein</keyword>
<feature type="compositionally biased region" description="Acidic residues" evidence="7">
    <location>
        <begin position="591"/>
        <end position="600"/>
    </location>
</feature>
<feature type="region of interest" description="Disordered" evidence="7">
    <location>
        <begin position="1"/>
        <end position="50"/>
    </location>
</feature>
<dbReference type="Proteomes" id="UP000295264">
    <property type="component" value="Unassembled WGS sequence"/>
</dbReference>
<evidence type="ECO:0000256" key="1">
    <source>
        <dbReference type="ARBA" id="ARBA00004635"/>
    </source>
</evidence>
<feature type="region of interest" description="Disordered" evidence="7">
    <location>
        <begin position="1411"/>
        <end position="1430"/>
    </location>
</feature>
<feature type="short sequence motif" description="AKAP CaM-binding" evidence="6">
    <location>
        <begin position="896"/>
        <end position="916"/>
    </location>
</feature>
<feature type="region of interest" description="Disordered" evidence="7">
    <location>
        <begin position="1361"/>
        <end position="1390"/>
    </location>
</feature>
<feature type="domain" description="A kinase-anchoring proteins AKAP-5 and AKAP-12 calmodulin (CaM)-binding" evidence="8">
    <location>
        <begin position="747"/>
        <end position="767"/>
    </location>
</feature>
<feature type="compositionally biased region" description="Basic and acidic residues" evidence="7">
    <location>
        <begin position="1473"/>
        <end position="1494"/>
    </location>
</feature>
<feature type="compositionally biased region" description="Low complexity" evidence="7">
    <location>
        <begin position="657"/>
        <end position="668"/>
    </location>
</feature>
<feature type="region of interest" description="Disordered" evidence="7">
    <location>
        <begin position="1149"/>
        <end position="1177"/>
    </location>
</feature>
<feature type="region of interest" description="Disordered" evidence="7">
    <location>
        <begin position="261"/>
        <end position="280"/>
    </location>
</feature>
<feature type="compositionally biased region" description="Basic and acidic residues" evidence="7">
    <location>
        <begin position="567"/>
        <end position="576"/>
    </location>
</feature>
<dbReference type="GO" id="GO:0016020">
    <property type="term" value="C:membrane"/>
    <property type="evidence" value="ECO:0007669"/>
    <property type="project" value="UniProtKB-SubCell"/>
</dbReference>
<comment type="subcellular location">
    <subcellularLocation>
        <location evidence="1">Membrane</location>
        <topology evidence="1">Lipid-anchor</topology>
    </subcellularLocation>
</comment>
<sequence length="1916" mass="206152">MGAGSSTEQRSPEQPEAGSATPAEPEPEPSGGGSAAEAAPGSSADATIAAADPATKLLQKNGQLSTVNGLAEQGLQEGALNGQEEETVTDERKGAGGTAKQGENQQMHPELEYVYFRRRRMIAICGPQLLVLRNDAELGGLPKVAWRFVLADHSVDRRGRGRGAGKTPCGPSQPPEEVGSGRSSRSECAVQDAGDHHHHRVVSMQRWGSWQRKAGASGASVGLPLPASGARQALVEYPLLPEFPQGALVAFGDLLKRPVGQRESEDVTERDSDKDMAANSAAVQDITKEGQEEMPEMTEQIPASESSVDELMQPAEPQANDVGFKKVFKFVGFKFTVRKDKTEKSDTVQLLTVKKDEGGGPGGSDEAGDRLEPSREMGDATPTDTELKQSTEKPEETPRHELSRPEVSLQAESGPPAEEGKDEGEEKQEKEPARSPDSPTSPVASETASPFKKFFTQGWAGWRKKTSFRKPREDELEASEKKKEQEAEKADTEENEKTEDLSEQPSSQEARESTQDARLSAEYEKVELPPEDQGQAPPEEKPAPLATEVFDEKVEIVAEVHVSTAEKGTEAQKAEVEEAVEPSPPERSLETDADLPDAEPPEALLKMQEEAGAPSGDHAQPELCAAGKAPPTPPEGVAGEVEVPSSQERTKVQGSPLKKLFTSSGLKKLSGKKQKGKRGGDEESGEQHPASADSPDSPDEPKGESSASSPEEPEEITCLEKGVAEAPQDGETEEGTTSDGEKKREGVTPWASFKKMVTPKKRVRRLSESDKEDEVDKVKSATLSSTESTTSEMQEEGKGNGEEQKPEEPKRKVDTSVSWEALICVGSSKKRARKASSSDDEGGPKPPGGDSQKPEEAGRDRESGPDAPPAGSQDHDQPPGSSSPEQAGSPSEGEGVSTWESFKRLVTSRKKPKSKVEEKNEDLVAGSSLEYAASDAELGKEESWVSIRKFIPGRRKKRLDGKQEQAAMEDTGPTEVNEDDSDVPAVVPLSEYDAVEREKTEAQQAPKSEEGPEQRVAVDVSEELSKSLVHTVTVAVMDGTRAVTSIEERAPSWISASVTEPLEQAEDEDKPPSGEVFEKEVVAEEIPVGTKTLPESQEAADDIVASKVELTPEALTAAETTEALCAEEATEASGAEETTDMVSAVSQLTDFPDTTEEATPVQEVEGSMPDMEAQAKRTREVLQAVAEKVKQESQLPDARGLDDTIQTTQKGQAKILEQVEEAEEDSHALDQKEAMDGAPRVRVQEMKTETLTQGTAMVQATPESLEEIPPATESAEARELTSTCPAETVAAVKPETVPEEAVAPDSAETLTDSETNGSTPVADFEATNVSQQTTIMEIDEDGEVPSGTQYQVTEGEALPELKEMPPEPSNFQSQEEKRSKMEEVLERTDKEVTVETVPILSKTEVIQEAGRCADEEAKEEPSVEGLVVSADTETTEKKITEVALEDEVTKKAEFQKNDDLKLQRPAKSLPTPVERERVVQVERDKTELEPTQVNEEKLECKPAVTTCEELSKQLVQAVNVTVIDGEKEVISFEGSSLPVHKEEACTEIQVQSSEAPLALTAAAVGEKVLGEAIKILETAETLESAEARLVPEEKSSEKDEGSPAQPGEDTVPTGTESQAKPIPVIVSVMPEKGISADLEGDKTTSQKWESDGDGEQAGCQEGGVSKTREEDLKAEDEILKLETESCKLVQNVIQTVVDQLGSTEETASAFQTQAQLTEADSQEAGQKIEKEESKLQPCTLVETQTIEAKEESPLSAGEHTHPDVSGDVNEALEKMAATRVESSPVDGQQLEEVASPSKEKREAPETKSVPEDDGGAGFGERTEKSPFESREDEKGDAAVDPGNQTSAPEDAEASGGSTKEPPDTIGPKLKEKGDGQEAEFQEEKVQSESEKEIKTQTQEETQDQERAPAKPEPTES</sequence>
<feature type="domain" description="A kinase-anchoring proteins AKAP-5 and AKAP-12 calmodulin (CaM)-binding" evidence="8">
    <location>
        <begin position="941"/>
        <end position="961"/>
    </location>
</feature>
<keyword evidence="10" id="KW-1185">Reference proteome</keyword>
<feature type="compositionally biased region" description="Basic and acidic residues" evidence="7">
    <location>
        <begin position="1747"/>
        <end position="1764"/>
    </location>
</feature>
<feature type="region of interest" description="Disordered" evidence="7">
    <location>
        <begin position="1297"/>
        <end position="1321"/>
    </location>
</feature>
<feature type="short sequence motif" description="AKAP CaM-binding" evidence="6">
    <location>
        <begin position="747"/>
        <end position="767"/>
    </location>
</feature>
<feature type="region of interest" description="Disordered" evidence="7">
    <location>
        <begin position="1717"/>
        <end position="1916"/>
    </location>
</feature>
<evidence type="ECO:0000256" key="2">
    <source>
        <dbReference type="ARBA" id="ARBA00022553"/>
    </source>
</evidence>
<dbReference type="PANTHER" id="PTHR23209">
    <property type="entry name" value="A-KINASE ANCHOR PROTEIN 12"/>
    <property type="match status" value="1"/>
</dbReference>
<keyword evidence="4" id="KW-0472">Membrane</keyword>
<feature type="compositionally biased region" description="Basic and acidic residues" evidence="7">
    <location>
        <begin position="1639"/>
        <end position="1650"/>
    </location>
</feature>
<dbReference type="PANTHER" id="PTHR23209:SF4">
    <property type="entry name" value="A-KINASE ANCHOR PROTEIN 12"/>
    <property type="match status" value="1"/>
</dbReference>
<dbReference type="InterPro" id="IPR001573">
    <property type="entry name" value="AKAP_WSK"/>
</dbReference>
<evidence type="ECO:0000256" key="7">
    <source>
        <dbReference type="SAM" id="MobiDB-lite"/>
    </source>
</evidence>
<evidence type="ECO:0000256" key="6">
    <source>
        <dbReference type="PROSITE-ProRule" id="PRU01241"/>
    </source>
</evidence>
<feature type="compositionally biased region" description="Basic and acidic residues" evidence="7">
    <location>
        <begin position="994"/>
        <end position="1013"/>
    </location>
</feature>
<feature type="short sequence motif" description="AKAP CaM-binding" evidence="6">
    <location>
        <begin position="941"/>
        <end position="961"/>
    </location>
</feature>
<feature type="region of interest" description="Disordered" evidence="7">
    <location>
        <begin position="341"/>
        <end position="1020"/>
    </location>
</feature>
<organism evidence="9 10">
    <name type="scientific">Sousa chinensis</name>
    <name type="common">Indo-pacific humpbacked dolphin</name>
    <name type="synonym">Steno chinensis</name>
    <dbReference type="NCBI Taxonomy" id="103600"/>
    <lineage>
        <taxon>Eukaryota</taxon>
        <taxon>Metazoa</taxon>
        <taxon>Chordata</taxon>
        <taxon>Craniata</taxon>
        <taxon>Vertebrata</taxon>
        <taxon>Euteleostomi</taxon>
        <taxon>Mammalia</taxon>
        <taxon>Eutheria</taxon>
        <taxon>Laurasiatheria</taxon>
        <taxon>Artiodactyla</taxon>
        <taxon>Whippomorpha</taxon>
        <taxon>Cetacea</taxon>
        <taxon>Odontoceti</taxon>
        <taxon>Delphinidae</taxon>
        <taxon>Sousa</taxon>
    </lineage>
</organism>
<feature type="compositionally biased region" description="Basic and acidic residues" evidence="7">
    <location>
        <begin position="385"/>
        <end position="404"/>
    </location>
</feature>